<keyword evidence="9" id="KW-0067">ATP-binding</keyword>
<evidence type="ECO:0000256" key="11">
    <source>
        <dbReference type="ARBA" id="ARBA00023136"/>
    </source>
</evidence>
<dbReference type="InParanoid" id="A2FY32"/>
<sequence length="176" mass="17574">MIWGAQGGSFDPSGGHGAYSEAILILDKIKTLYAYVGAKGMCGNSEFTTGQFEGGKNKICLKSSCTGGAATFISTDPYGKHILLVSGAGGGSGYYKNEFFGDVGGPFAGDALGDATNLDSENAKKVRGKGATSSRPGDGGVYVGATGWDAINGTKRKYLKGGDAACSAEGSAGGGG</sequence>
<keyword evidence="18" id="KW-1185">Reference proteome</keyword>
<dbReference type="GO" id="GO:0005886">
    <property type="term" value="C:plasma membrane"/>
    <property type="evidence" value="ECO:0007669"/>
    <property type="project" value="UniProtKB-SubCell"/>
</dbReference>
<keyword evidence="6" id="KW-0732">Signal</keyword>
<reference evidence="17" key="2">
    <citation type="journal article" date="2007" name="Science">
        <title>Draft genome sequence of the sexually transmitted pathogen Trichomonas vaginalis.</title>
        <authorList>
            <person name="Carlton J.M."/>
            <person name="Hirt R.P."/>
            <person name="Silva J.C."/>
            <person name="Delcher A.L."/>
            <person name="Schatz M."/>
            <person name="Zhao Q."/>
            <person name="Wortman J.R."/>
            <person name="Bidwell S.L."/>
            <person name="Alsmark U.C.M."/>
            <person name="Besteiro S."/>
            <person name="Sicheritz-Ponten T."/>
            <person name="Noel C.J."/>
            <person name="Dacks J.B."/>
            <person name="Foster P.G."/>
            <person name="Simillion C."/>
            <person name="Van de Peer Y."/>
            <person name="Miranda-Saavedra D."/>
            <person name="Barton G.J."/>
            <person name="Westrop G.D."/>
            <person name="Mueller S."/>
            <person name="Dessi D."/>
            <person name="Fiori P.L."/>
            <person name="Ren Q."/>
            <person name="Paulsen I."/>
            <person name="Zhang H."/>
            <person name="Bastida-Corcuera F.D."/>
            <person name="Simoes-Barbosa A."/>
            <person name="Brown M.T."/>
            <person name="Hayes R.D."/>
            <person name="Mukherjee M."/>
            <person name="Okumura C.Y."/>
            <person name="Schneider R."/>
            <person name="Smith A.J."/>
            <person name="Vanacova S."/>
            <person name="Villalvazo M."/>
            <person name="Haas B.J."/>
            <person name="Pertea M."/>
            <person name="Feldblyum T.V."/>
            <person name="Utterback T.R."/>
            <person name="Shu C.L."/>
            <person name="Osoegawa K."/>
            <person name="de Jong P.J."/>
            <person name="Hrdy I."/>
            <person name="Horvathova L."/>
            <person name="Zubacova Z."/>
            <person name="Dolezal P."/>
            <person name="Malik S.B."/>
            <person name="Logsdon J.M. Jr."/>
            <person name="Henze K."/>
            <person name="Gupta A."/>
            <person name="Wang C.C."/>
            <person name="Dunne R.L."/>
            <person name="Upcroft J.A."/>
            <person name="Upcroft P."/>
            <person name="White O."/>
            <person name="Salzberg S.L."/>
            <person name="Tang P."/>
            <person name="Chiu C.-H."/>
            <person name="Lee Y.-S."/>
            <person name="Embley T.M."/>
            <person name="Coombs G.H."/>
            <person name="Mottram J.C."/>
            <person name="Tachezy J."/>
            <person name="Fraser-Liggett C.M."/>
            <person name="Johnson P.J."/>
        </authorList>
    </citation>
    <scope>NUCLEOTIDE SEQUENCE [LARGE SCALE GENOMIC DNA]</scope>
    <source>
        <strain evidence="17">G3</strain>
    </source>
</reference>
<evidence type="ECO:0000256" key="3">
    <source>
        <dbReference type="ARBA" id="ARBA00022475"/>
    </source>
</evidence>
<evidence type="ECO:0000313" key="18">
    <source>
        <dbReference type="Proteomes" id="UP000001542"/>
    </source>
</evidence>
<dbReference type="RefSeq" id="XP_001303114.1">
    <property type="nucleotide sequence ID" value="XM_001303113.1"/>
</dbReference>
<proteinExistence type="predicted"/>
<accession>A2FY32</accession>
<dbReference type="VEuPathDB" id="TrichDB:TVAG_338430"/>
<dbReference type="AlphaFoldDB" id="A2FY32"/>
<dbReference type="Proteomes" id="UP000001542">
    <property type="component" value="Unassembled WGS sequence"/>
</dbReference>
<keyword evidence="7" id="KW-0547">Nucleotide-binding</keyword>
<organism evidence="17 18">
    <name type="scientific">Trichomonas vaginalis (strain ATCC PRA-98 / G3)</name>
    <dbReference type="NCBI Taxonomy" id="412133"/>
    <lineage>
        <taxon>Eukaryota</taxon>
        <taxon>Metamonada</taxon>
        <taxon>Parabasalia</taxon>
        <taxon>Trichomonadida</taxon>
        <taxon>Trichomonadidae</taxon>
        <taxon>Trichomonas</taxon>
    </lineage>
</organism>
<evidence type="ECO:0000256" key="1">
    <source>
        <dbReference type="ARBA" id="ARBA00004251"/>
    </source>
</evidence>
<evidence type="ECO:0000256" key="14">
    <source>
        <dbReference type="ARBA" id="ARBA00023170"/>
    </source>
</evidence>
<dbReference type="EMBL" id="DS114129">
    <property type="protein sequence ID" value="EAX90184.1"/>
    <property type="molecule type" value="Genomic_DNA"/>
</dbReference>
<keyword evidence="12" id="KW-0829">Tyrosine-protein kinase</keyword>
<evidence type="ECO:0000256" key="7">
    <source>
        <dbReference type="ARBA" id="ARBA00022741"/>
    </source>
</evidence>
<evidence type="ECO:0000256" key="8">
    <source>
        <dbReference type="ARBA" id="ARBA00022777"/>
    </source>
</evidence>
<keyword evidence="13" id="KW-1015">Disulfide bond</keyword>
<evidence type="ECO:0000256" key="13">
    <source>
        <dbReference type="ARBA" id="ARBA00023157"/>
    </source>
</evidence>
<dbReference type="GO" id="GO:0004714">
    <property type="term" value="F:transmembrane receptor protein tyrosine kinase activity"/>
    <property type="evidence" value="ECO:0007669"/>
    <property type="project" value="UniProtKB-EC"/>
</dbReference>
<feature type="domain" description="ALK/LTK-like glycine-rich" evidence="16">
    <location>
        <begin position="2"/>
        <end position="176"/>
    </location>
</feature>
<dbReference type="EC" id="2.7.10.1" evidence="2"/>
<evidence type="ECO:0000259" key="16">
    <source>
        <dbReference type="Pfam" id="PF12810"/>
    </source>
</evidence>
<dbReference type="VEuPathDB" id="TrichDB:TVAGG3_0244950"/>
<reference evidence="17" key="1">
    <citation type="submission" date="2006-10" db="EMBL/GenBank/DDBJ databases">
        <authorList>
            <person name="Amadeo P."/>
            <person name="Zhao Q."/>
            <person name="Wortman J."/>
            <person name="Fraser-Liggett C."/>
            <person name="Carlton J."/>
        </authorList>
    </citation>
    <scope>NUCLEOTIDE SEQUENCE</scope>
    <source>
        <strain evidence="17">G3</strain>
    </source>
</reference>
<evidence type="ECO:0000256" key="6">
    <source>
        <dbReference type="ARBA" id="ARBA00022729"/>
    </source>
</evidence>
<evidence type="ECO:0000256" key="12">
    <source>
        <dbReference type="ARBA" id="ARBA00023137"/>
    </source>
</evidence>
<keyword evidence="14" id="KW-0675">Receptor</keyword>
<evidence type="ECO:0000313" key="17">
    <source>
        <dbReference type="EMBL" id="EAX90184.1"/>
    </source>
</evidence>
<keyword evidence="11" id="KW-0472">Membrane</keyword>
<evidence type="ECO:0000256" key="15">
    <source>
        <dbReference type="ARBA" id="ARBA00023180"/>
    </source>
</evidence>
<dbReference type="InterPro" id="IPR055163">
    <property type="entry name" value="ALK/LTK-like_GRD"/>
</dbReference>
<protein>
    <recommendedName>
        <fullName evidence="2">receptor protein-tyrosine kinase</fullName>
        <ecNumber evidence="2">2.7.10.1</ecNumber>
    </recommendedName>
</protein>
<comment type="subcellular location">
    <subcellularLocation>
        <location evidence="1">Cell membrane</location>
        <topology evidence="1">Single-pass type I membrane protein</topology>
    </subcellularLocation>
</comment>
<keyword evidence="10" id="KW-1133">Transmembrane helix</keyword>
<keyword evidence="3" id="KW-1003">Cell membrane</keyword>
<dbReference type="Pfam" id="PF12810">
    <property type="entry name" value="ALK_LTK_GRD"/>
    <property type="match status" value="1"/>
</dbReference>
<evidence type="ECO:0000256" key="2">
    <source>
        <dbReference type="ARBA" id="ARBA00011902"/>
    </source>
</evidence>
<dbReference type="KEGG" id="tva:4747867"/>
<evidence type="ECO:0000256" key="10">
    <source>
        <dbReference type="ARBA" id="ARBA00022989"/>
    </source>
</evidence>
<gene>
    <name evidence="17" type="ORF">TVAG_338430</name>
</gene>
<dbReference type="GO" id="GO:0005524">
    <property type="term" value="F:ATP binding"/>
    <property type="evidence" value="ECO:0007669"/>
    <property type="project" value="UniProtKB-KW"/>
</dbReference>
<keyword evidence="8" id="KW-0418">Kinase</keyword>
<keyword evidence="15" id="KW-0325">Glycoprotein</keyword>
<keyword evidence="5" id="KW-0812">Transmembrane</keyword>
<keyword evidence="4" id="KW-0808">Transferase</keyword>
<evidence type="ECO:0000256" key="9">
    <source>
        <dbReference type="ARBA" id="ARBA00022840"/>
    </source>
</evidence>
<evidence type="ECO:0000256" key="5">
    <source>
        <dbReference type="ARBA" id="ARBA00022692"/>
    </source>
</evidence>
<evidence type="ECO:0000256" key="4">
    <source>
        <dbReference type="ARBA" id="ARBA00022679"/>
    </source>
</evidence>
<name>A2FY32_TRIV3</name>